<dbReference type="InterPro" id="IPR000089">
    <property type="entry name" value="Biotin_lipoyl"/>
</dbReference>
<evidence type="ECO:0008006" key="21">
    <source>
        <dbReference type="Google" id="ProtNLM"/>
    </source>
</evidence>
<dbReference type="NCBIfam" id="TIGR00531">
    <property type="entry name" value="BCCP"/>
    <property type="match status" value="1"/>
</dbReference>
<dbReference type="GO" id="GO:0006270">
    <property type="term" value="P:DNA replication initiation"/>
    <property type="evidence" value="ECO:0007669"/>
    <property type="project" value="TreeGrafter"/>
</dbReference>
<evidence type="ECO:0000256" key="2">
    <source>
        <dbReference type="ARBA" id="ARBA00006184"/>
    </source>
</evidence>
<dbReference type="PROSITE" id="PS00188">
    <property type="entry name" value="BIOTIN"/>
    <property type="match status" value="1"/>
</dbReference>
<dbReference type="CDD" id="cd00009">
    <property type="entry name" value="AAA"/>
    <property type="match status" value="1"/>
</dbReference>
<gene>
    <name evidence="19" type="ORF">SASPL_157057</name>
</gene>
<dbReference type="InterPro" id="IPR050311">
    <property type="entry name" value="ORC1/CDC6"/>
</dbReference>
<dbReference type="PROSITE" id="PS51005">
    <property type="entry name" value="NAC"/>
    <property type="match status" value="1"/>
</dbReference>
<dbReference type="GO" id="GO:0005634">
    <property type="term" value="C:nucleus"/>
    <property type="evidence" value="ECO:0007669"/>
    <property type="project" value="TreeGrafter"/>
</dbReference>
<dbReference type="GO" id="GO:0016887">
    <property type="term" value="F:ATP hydrolysis activity"/>
    <property type="evidence" value="ECO:0007669"/>
    <property type="project" value="InterPro"/>
</dbReference>
<feature type="region of interest" description="Disordered" evidence="16">
    <location>
        <begin position="555"/>
        <end position="588"/>
    </location>
</feature>
<dbReference type="SUPFAM" id="SSF52540">
    <property type="entry name" value="P-loop containing nucleoside triphosphate hydrolases"/>
    <property type="match status" value="1"/>
</dbReference>
<keyword evidence="15" id="KW-0131">Cell cycle</keyword>
<keyword evidence="12" id="KW-0804">Transcription</keyword>
<evidence type="ECO:0000256" key="5">
    <source>
        <dbReference type="ARBA" id="ARBA00022618"/>
    </source>
</evidence>
<dbReference type="PANTHER" id="PTHR10763">
    <property type="entry name" value="CELL DIVISION CONTROL PROTEIN 6-RELATED"/>
    <property type="match status" value="1"/>
</dbReference>
<dbReference type="PANTHER" id="PTHR10763:SF26">
    <property type="entry name" value="CELL DIVISION CONTROL PROTEIN 6 HOMOLOG"/>
    <property type="match status" value="1"/>
</dbReference>
<keyword evidence="6" id="KW-0235">DNA replication</keyword>
<evidence type="ECO:0000259" key="17">
    <source>
        <dbReference type="PROSITE" id="PS50968"/>
    </source>
</evidence>
<evidence type="ECO:0000256" key="3">
    <source>
        <dbReference type="ARBA" id="ARBA00008894"/>
    </source>
</evidence>
<reference evidence="19" key="2">
    <citation type="submission" date="2020-08" db="EMBL/GenBank/DDBJ databases">
        <title>Plant Genome Project.</title>
        <authorList>
            <person name="Zhang R.-G."/>
        </authorList>
    </citation>
    <scope>NUCLEOTIDE SEQUENCE</scope>
    <source>
        <strain evidence="19">Huo1</strain>
        <tissue evidence="19">Leaf</tissue>
    </source>
</reference>
<dbReference type="InterPro" id="IPR049945">
    <property type="entry name" value="AAA_22"/>
</dbReference>
<dbReference type="SMART" id="SM01074">
    <property type="entry name" value="Cdc6_C"/>
    <property type="match status" value="1"/>
</dbReference>
<evidence type="ECO:0000256" key="16">
    <source>
        <dbReference type="SAM" id="MobiDB-lite"/>
    </source>
</evidence>
<keyword evidence="11" id="KW-0275">Fatty acid biosynthesis</keyword>
<dbReference type="InterPro" id="IPR001249">
    <property type="entry name" value="AcCoA_biotinCC"/>
</dbReference>
<evidence type="ECO:0000256" key="14">
    <source>
        <dbReference type="ARBA" id="ARBA00023267"/>
    </source>
</evidence>
<keyword evidence="10" id="KW-0238">DNA-binding</keyword>
<name>A0A8X8VVL2_SALSN</name>
<evidence type="ECO:0000256" key="13">
    <source>
        <dbReference type="ARBA" id="ARBA00023242"/>
    </source>
</evidence>
<dbReference type="GO" id="GO:0003688">
    <property type="term" value="F:DNA replication origin binding"/>
    <property type="evidence" value="ECO:0007669"/>
    <property type="project" value="TreeGrafter"/>
</dbReference>
<evidence type="ECO:0000313" key="19">
    <source>
        <dbReference type="EMBL" id="KAG6383197.1"/>
    </source>
</evidence>
<feature type="domain" description="NAC" evidence="18">
    <location>
        <begin position="705"/>
        <end position="758"/>
    </location>
</feature>
<dbReference type="PROSITE" id="PS50968">
    <property type="entry name" value="BIOTINYL_LIPOYL"/>
    <property type="match status" value="1"/>
</dbReference>
<evidence type="ECO:0000256" key="4">
    <source>
        <dbReference type="ARBA" id="ARBA00022516"/>
    </source>
</evidence>
<keyword evidence="13" id="KW-0539">Nucleus</keyword>
<dbReference type="GO" id="GO:0009317">
    <property type="term" value="C:acetyl-CoA carboxylase complex"/>
    <property type="evidence" value="ECO:0007669"/>
    <property type="project" value="InterPro"/>
</dbReference>
<evidence type="ECO:0000256" key="15">
    <source>
        <dbReference type="ARBA" id="ARBA00023306"/>
    </source>
</evidence>
<keyword evidence="20" id="KW-1185">Reference proteome</keyword>
<evidence type="ECO:0000256" key="11">
    <source>
        <dbReference type="ARBA" id="ARBA00023160"/>
    </source>
</evidence>
<comment type="similarity">
    <text evidence="3">Belongs to the disease resistance NB-LRR family.</text>
</comment>
<dbReference type="InterPro" id="IPR015163">
    <property type="entry name" value="Cdc6_C"/>
</dbReference>
<feature type="compositionally biased region" description="Low complexity" evidence="16">
    <location>
        <begin position="564"/>
        <end position="587"/>
    </location>
</feature>
<keyword evidence="9" id="KW-0443">Lipid metabolism</keyword>
<keyword evidence="14" id="KW-0092">Biotin</keyword>
<evidence type="ECO:0000313" key="20">
    <source>
        <dbReference type="Proteomes" id="UP000298416"/>
    </source>
</evidence>
<evidence type="ECO:0000256" key="10">
    <source>
        <dbReference type="ARBA" id="ARBA00023125"/>
    </source>
</evidence>
<dbReference type="CDD" id="cd08768">
    <property type="entry name" value="Cdc6_C"/>
    <property type="match status" value="1"/>
</dbReference>
<organism evidence="19">
    <name type="scientific">Salvia splendens</name>
    <name type="common">Scarlet sage</name>
    <dbReference type="NCBI Taxonomy" id="180675"/>
    <lineage>
        <taxon>Eukaryota</taxon>
        <taxon>Viridiplantae</taxon>
        <taxon>Streptophyta</taxon>
        <taxon>Embryophyta</taxon>
        <taxon>Tracheophyta</taxon>
        <taxon>Spermatophyta</taxon>
        <taxon>Magnoliopsida</taxon>
        <taxon>eudicotyledons</taxon>
        <taxon>Gunneridae</taxon>
        <taxon>Pentapetalae</taxon>
        <taxon>asterids</taxon>
        <taxon>lamiids</taxon>
        <taxon>Lamiales</taxon>
        <taxon>Lamiaceae</taxon>
        <taxon>Nepetoideae</taxon>
        <taxon>Mentheae</taxon>
        <taxon>Salviinae</taxon>
        <taxon>Salvia</taxon>
        <taxon>Salvia subgen. Calosphace</taxon>
        <taxon>core Calosphace</taxon>
    </lineage>
</organism>
<dbReference type="GO" id="GO:0006355">
    <property type="term" value="P:regulation of DNA-templated transcription"/>
    <property type="evidence" value="ECO:0007669"/>
    <property type="project" value="InterPro"/>
</dbReference>
<keyword evidence="5" id="KW-0132">Cell division</keyword>
<dbReference type="InterPro" id="IPR001882">
    <property type="entry name" value="Biotin_BS"/>
</dbReference>
<dbReference type="GO" id="GO:0006633">
    <property type="term" value="P:fatty acid biosynthetic process"/>
    <property type="evidence" value="ECO:0007669"/>
    <property type="project" value="UniProtKB-KW"/>
</dbReference>
<comment type="caution">
    <text evidence="19">The sequence shown here is derived from an EMBL/GenBank/DDBJ whole genome shotgun (WGS) entry which is preliminary data.</text>
</comment>
<dbReference type="InterPro" id="IPR036388">
    <property type="entry name" value="WH-like_DNA-bd_sf"/>
</dbReference>
<dbReference type="InterPro" id="IPR054425">
    <property type="entry name" value="Cdc6_ORC1-like_ATPase_lid"/>
</dbReference>
<dbReference type="Pfam" id="PF00364">
    <property type="entry name" value="Biotin_lipoyl"/>
    <property type="match status" value="1"/>
</dbReference>
<dbReference type="Proteomes" id="UP000298416">
    <property type="component" value="Unassembled WGS sequence"/>
</dbReference>
<dbReference type="PRINTS" id="PR01071">
    <property type="entry name" value="ACOABIOTINCC"/>
</dbReference>
<dbReference type="Gene3D" id="3.40.50.300">
    <property type="entry name" value="P-loop containing nucleotide triphosphate hydrolases"/>
    <property type="match status" value="1"/>
</dbReference>
<comment type="pathway">
    <text evidence="1">Lipid metabolism; fatty acid biosynthesis.</text>
</comment>
<dbReference type="Gene3D" id="1.10.8.60">
    <property type="match status" value="1"/>
</dbReference>
<comment type="similarity">
    <text evidence="2">Belongs to the CDC6/cdc18 family.</text>
</comment>
<dbReference type="Pfam" id="PF09079">
    <property type="entry name" value="WHD_Cdc6"/>
    <property type="match status" value="1"/>
</dbReference>
<dbReference type="InterPro" id="IPR036390">
    <property type="entry name" value="WH_DNA-bd_sf"/>
</dbReference>
<dbReference type="Pfam" id="PF13401">
    <property type="entry name" value="AAA_22"/>
    <property type="match status" value="1"/>
</dbReference>
<evidence type="ECO:0000256" key="12">
    <source>
        <dbReference type="ARBA" id="ARBA00023163"/>
    </source>
</evidence>
<dbReference type="GO" id="GO:0033314">
    <property type="term" value="P:mitotic DNA replication checkpoint signaling"/>
    <property type="evidence" value="ECO:0007669"/>
    <property type="project" value="TreeGrafter"/>
</dbReference>
<evidence type="ECO:0000256" key="7">
    <source>
        <dbReference type="ARBA" id="ARBA00022832"/>
    </source>
</evidence>
<dbReference type="Pfam" id="PF22606">
    <property type="entry name" value="Cdc6-ORC-like_ATPase_lid"/>
    <property type="match status" value="1"/>
</dbReference>
<evidence type="ECO:0000256" key="1">
    <source>
        <dbReference type="ARBA" id="ARBA00005194"/>
    </source>
</evidence>
<dbReference type="SUPFAM" id="SSF101941">
    <property type="entry name" value="NAC domain"/>
    <property type="match status" value="1"/>
</dbReference>
<dbReference type="FunFam" id="3.40.50.300:FF:000547">
    <property type="entry name" value="Cell division control protein"/>
    <property type="match status" value="1"/>
</dbReference>
<dbReference type="AlphaFoldDB" id="A0A8X8VVL2"/>
<dbReference type="Gene3D" id="2.40.50.100">
    <property type="match status" value="1"/>
</dbReference>
<evidence type="ECO:0000256" key="6">
    <source>
        <dbReference type="ARBA" id="ARBA00022705"/>
    </source>
</evidence>
<keyword evidence="4" id="KW-0444">Lipid biosynthesis</keyword>
<dbReference type="Gene3D" id="1.10.10.10">
    <property type="entry name" value="Winged helix-like DNA-binding domain superfamily/Winged helix DNA-binding domain"/>
    <property type="match status" value="1"/>
</dbReference>
<feature type="domain" description="Lipoyl-binding" evidence="17">
    <location>
        <begin position="585"/>
        <end position="662"/>
    </location>
</feature>
<evidence type="ECO:0000259" key="18">
    <source>
        <dbReference type="PROSITE" id="PS51005"/>
    </source>
</evidence>
<dbReference type="GO" id="GO:0003989">
    <property type="term" value="F:acetyl-CoA carboxylase activity"/>
    <property type="evidence" value="ECO:0007669"/>
    <property type="project" value="InterPro"/>
</dbReference>
<evidence type="ECO:0000256" key="8">
    <source>
        <dbReference type="ARBA" id="ARBA00023015"/>
    </source>
</evidence>
<evidence type="ECO:0000256" key="9">
    <source>
        <dbReference type="ARBA" id="ARBA00023098"/>
    </source>
</evidence>
<dbReference type="InterPro" id="IPR003441">
    <property type="entry name" value="NAC-dom"/>
</dbReference>
<protein>
    <recommendedName>
        <fullName evidence="21">Biotin carboxyl carrier protein of acetyl-CoA carboxylase</fullName>
    </recommendedName>
</protein>
<dbReference type="GO" id="GO:0051301">
    <property type="term" value="P:cell division"/>
    <property type="evidence" value="ECO:0007669"/>
    <property type="project" value="UniProtKB-KW"/>
</dbReference>
<sequence>MSQSPHKRIEIPTEHRLARERGVHWKRNLEDTWRKKIVKVWDVGPLDFVIRKCLKSSLTLSGSPEKKQLPEDFVERQTWDPREETQLRAVNEALHLSTAPPNVVCRENEQNRILDFCKKCVKEEKAGSLYVCGCPGTGKTLSMEKIKVMLVDWANKEGVQPPDVLSINCTTLANMSEIFSKILGQTHSGKKPSPTSSLQQLQKLYSQHTPGMKMILVVADELDYLITKDRAMLHDLFMLTTMPFSRCILLGVANAIDLADRFIPKLQTLNCKPMVITFCAYSKDQIINIIQERLKALPYTVFQPQALELCAGKVAAASGDMRKALAVCRSAIEMLIGESMLSSVVGTEDQLKPTANDMMSNQVRIHHVAAALSKVYKSPIILCSAVKLFREGKKGTTLGELNKYYVDVCKSTMIPPVGILELSSMCRVLDDQGILKLGQSREDKLRRVTLNVDGADIVFALQAVVEKVPNATPALETLPILESEKQDEVPDASSISTFMNQVSDLVKLVDSKDIAELQLKQLDIEILIRKKEALPQSSSPDPVYLIPLPTYQSALPPSTPAPESVASRPSSPTSAPAPTKSTSSHPPLKCPMAGNFYRSPAPGEPPFVKVGDKVQKGQVICIIEAMKLMNDIEADHSGTVVEILVDDGKPVSLDMMAIVWKENSAVEEEIKMSSGWHFDPSGEELIESNLLKKVGLESLPSKVVLPAGWRLDPTNEELIELYLSKKVASESLLAKVMKEIDAHHFYHHHPKKVGADFD</sequence>
<dbReference type="EMBL" id="PNBA02000691">
    <property type="protein sequence ID" value="KAG6383197.1"/>
    <property type="molecule type" value="Genomic_DNA"/>
</dbReference>
<proteinExistence type="inferred from homology"/>
<dbReference type="CDD" id="cd06850">
    <property type="entry name" value="biotinyl_domain"/>
    <property type="match status" value="1"/>
</dbReference>
<dbReference type="InterPro" id="IPR027417">
    <property type="entry name" value="P-loop_NTPase"/>
</dbReference>
<dbReference type="InterPro" id="IPR011053">
    <property type="entry name" value="Single_hybrid_motif"/>
</dbReference>
<dbReference type="SUPFAM" id="SSF46785">
    <property type="entry name" value="Winged helix' DNA-binding domain"/>
    <property type="match status" value="1"/>
</dbReference>
<reference evidence="19" key="1">
    <citation type="submission" date="2018-01" db="EMBL/GenBank/DDBJ databases">
        <authorList>
            <person name="Mao J.F."/>
        </authorList>
    </citation>
    <scope>NUCLEOTIDE SEQUENCE</scope>
    <source>
        <strain evidence="19">Huo1</strain>
        <tissue evidence="19">Leaf</tissue>
    </source>
</reference>
<keyword evidence="8" id="KW-0805">Transcription regulation</keyword>
<keyword evidence="7" id="KW-0276">Fatty acid metabolism</keyword>
<dbReference type="InterPro" id="IPR036093">
    <property type="entry name" value="NAC_dom_sf"/>
</dbReference>
<dbReference type="SUPFAM" id="SSF51230">
    <property type="entry name" value="Single hybrid motif"/>
    <property type="match status" value="1"/>
</dbReference>
<accession>A0A8X8VVL2</accession>